<gene>
    <name evidence="2" type="ORF">F8M41_004025</name>
</gene>
<keyword evidence="3" id="KW-1185">Reference proteome</keyword>
<protein>
    <submittedName>
        <fullName evidence="2">Uncharacterized protein</fullName>
    </submittedName>
</protein>
<accession>A0A8H3XAC7</accession>
<evidence type="ECO:0000256" key="1">
    <source>
        <dbReference type="SAM" id="MobiDB-lite"/>
    </source>
</evidence>
<name>A0A8H3XAC7_GIGMA</name>
<proteinExistence type="predicted"/>
<feature type="compositionally biased region" description="Basic residues" evidence="1">
    <location>
        <begin position="98"/>
        <end position="114"/>
    </location>
</feature>
<evidence type="ECO:0000313" key="3">
    <source>
        <dbReference type="Proteomes" id="UP000439903"/>
    </source>
</evidence>
<organism evidence="2 3">
    <name type="scientific">Gigaspora margarita</name>
    <dbReference type="NCBI Taxonomy" id="4874"/>
    <lineage>
        <taxon>Eukaryota</taxon>
        <taxon>Fungi</taxon>
        <taxon>Fungi incertae sedis</taxon>
        <taxon>Mucoromycota</taxon>
        <taxon>Glomeromycotina</taxon>
        <taxon>Glomeromycetes</taxon>
        <taxon>Diversisporales</taxon>
        <taxon>Gigasporaceae</taxon>
        <taxon>Gigaspora</taxon>
    </lineage>
</organism>
<feature type="region of interest" description="Disordered" evidence="1">
    <location>
        <begin position="31"/>
        <end position="114"/>
    </location>
</feature>
<sequence>MWFVPHLCRIISHDQLAITLFFAHIFLSMKNESNKKTTTKTNDTITNDNNTTKTKNTTTNDNNTTTSTTNDNNPSENYYVPQTPPNPRPSQRTSNSNRQRRSRRNRYGHVRALN</sequence>
<dbReference type="AlphaFoldDB" id="A0A8H3XAC7"/>
<feature type="compositionally biased region" description="Low complexity" evidence="1">
    <location>
        <begin position="39"/>
        <end position="73"/>
    </location>
</feature>
<dbReference type="Proteomes" id="UP000439903">
    <property type="component" value="Unassembled WGS sequence"/>
</dbReference>
<evidence type="ECO:0000313" key="2">
    <source>
        <dbReference type="EMBL" id="KAF0441051.1"/>
    </source>
</evidence>
<dbReference type="EMBL" id="WTPW01001362">
    <property type="protein sequence ID" value="KAF0441051.1"/>
    <property type="molecule type" value="Genomic_DNA"/>
</dbReference>
<comment type="caution">
    <text evidence="2">The sequence shown here is derived from an EMBL/GenBank/DDBJ whole genome shotgun (WGS) entry which is preliminary data.</text>
</comment>
<reference evidence="2 3" key="1">
    <citation type="journal article" date="2019" name="Environ. Microbiol.">
        <title>At the nexus of three kingdoms: the genome of the mycorrhizal fungus Gigaspora margarita provides insights into plant, endobacterial and fungal interactions.</title>
        <authorList>
            <person name="Venice F."/>
            <person name="Ghignone S."/>
            <person name="Salvioli di Fossalunga A."/>
            <person name="Amselem J."/>
            <person name="Novero M."/>
            <person name="Xianan X."/>
            <person name="Sedzielewska Toro K."/>
            <person name="Morin E."/>
            <person name="Lipzen A."/>
            <person name="Grigoriev I.V."/>
            <person name="Henrissat B."/>
            <person name="Martin F.M."/>
            <person name="Bonfante P."/>
        </authorList>
    </citation>
    <scope>NUCLEOTIDE SEQUENCE [LARGE SCALE GENOMIC DNA]</scope>
    <source>
        <strain evidence="2 3">BEG34</strain>
    </source>
</reference>